<dbReference type="PANTHER" id="PTHR46018">
    <property type="entry name" value="ZINC PHOSPHODIESTERASE ELAC PROTEIN 1"/>
    <property type="match status" value="1"/>
</dbReference>
<gene>
    <name evidence="2" type="ORF">D2917_12520</name>
</gene>
<dbReference type="GO" id="GO:0042781">
    <property type="term" value="F:3'-tRNA processing endoribonuclease activity"/>
    <property type="evidence" value="ECO:0007669"/>
    <property type="project" value="UniProtKB-EC"/>
</dbReference>
<reference evidence="2 3" key="1">
    <citation type="submission" date="2018-09" db="EMBL/GenBank/DDBJ databases">
        <title>Complete genome sequence of Cupriavidus oxalaticus T2, a bacterium capable of phenol tolerance and degradation.</title>
        <authorList>
            <person name="Yan J."/>
        </authorList>
    </citation>
    <scope>NUCLEOTIDE SEQUENCE [LARGE SCALE GENOMIC DNA]</scope>
    <source>
        <strain evidence="2 3">T2</strain>
    </source>
</reference>
<feature type="domain" description="Metallo-beta-lactamase" evidence="1">
    <location>
        <begin position="231"/>
        <end position="314"/>
    </location>
</feature>
<dbReference type="InterPro" id="IPR001279">
    <property type="entry name" value="Metallo-B-lactamas"/>
</dbReference>
<organism evidence="2 3">
    <name type="scientific">Cupriavidus oxalaticus</name>
    <dbReference type="NCBI Taxonomy" id="96344"/>
    <lineage>
        <taxon>Bacteria</taxon>
        <taxon>Pseudomonadati</taxon>
        <taxon>Pseudomonadota</taxon>
        <taxon>Betaproteobacteria</taxon>
        <taxon>Burkholderiales</taxon>
        <taxon>Burkholderiaceae</taxon>
        <taxon>Cupriavidus</taxon>
    </lineage>
</organism>
<evidence type="ECO:0000259" key="1">
    <source>
        <dbReference type="Pfam" id="PF12706"/>
    </source>
</evidence>
<evidence type="ECO:0000313" key="3">
    <source>
        <dbReference type="Proteomes" id="UP000325743"/>
    </source>
</evidence>
<dbReference type="AlphaFoldDB" id="A0A5P3VEY3"/>
<dbReference type="PANTHER" id="PTHR46018:SF7">
    <property type="entry name" value="RIBONUCLEASE Z"/>
    <property type="match status" value="1"/>
</dbReference>
<dbReference type="Gene3D" id="3.60.15.10">
    <property type="entry name" value="Ribonuclease Z/Hydroxyacylglutathione hydrolase-like"/>
    <property type="match status" value="1"/>
</dbReference>
<dbReference type="InterPro" id="IPR036866">
    <property type="entry name" value="RibonucZ/Hydroxyglut_hydro"/>
</dbReference>
<keyword evidence="2" id="KW-0378">Hydrolase</keyword>
<evidence type="ECO:0000313" key="2">
    <source>
        <dbReference type="EMBL" id="QEZ44974.1"/>
    </source>
</evidence>
<dbReference type="Proteomes" id="UP000325743">
    <property type="component" value="Chromosome 1"/>
</dbReference>
<name>A0A5P3VEY3_9BURK</name>
<dbReference type="Pfam" id="PF12706">
    <property type="entry name" value="Lactamase_B_2"/>
    <property type="match status" value="1"/>
</dbReference>
<proteinExistence type="predicted"/>
<dbReference type="SUPFAM" id="SSF56281">
    <property type="entry name" value="Metallo-hydrolase/oxidoreductase"/>
    <property type="match status" value="1"/>
</dbReference>
<sequence length="336" mass="37604">MRPLLQARLVNDVFGDPVLFLDFLDERRALLFDLGDITALMPRDLMRVSHVFVTHTHMDHFSGFDQLLRVLLGRKPSIALYGGPGFVAQVGHKLRAYTWNVVHRYDMELVVEVHELALDGHMRSARFSSRDRFASVAAATTEPGDDVVHDETTFRVRACFVDHGIPCLSYLVEEKVRLGINKQRLEASGMTKGAWLRELKHAVLTGAPAHTPLLVQWRDRSGDRAVTRTIGELGRLILDAEPGQRIGYATDLRDTSDNMQALSNLMQGVDQLFIESVFLEDDRAHALRKNHLTASAAGRIARCAGARAVTPFHFSPRYRGRAAELADEVQAAWEGC</sequence>
<dbReference type="NCBIfam" id="NF002558">
    <property type="entry name" value="PRK02126.1"/>
    <property type="match status" value="1"/>
</dbReference>
<protein>
    <submittedName>
        <fullName evidence="2">Ribonuclease Z</fullName>
        <ecNumber evidence="2">3.1.26.11</ecNumber>
    </submittedName>
</protein>
<accession>A0A5P3VEY3</accession>
<dbReference type="EC" id="3.1.26.11" evidence="2"/>
<dbReference type="EMBL" id="CP032518">
    <property type="protein sequence ID" value="QEZ44974.1"/>
    <property type="molecule type" value="Genomic_DNA"/>
</dbReference>
<dbReference type="RefSeq" id="WP_151070773.1">
    <property type="nucleotide sequence ID" value="NZ_CP032518.1"/>
</dbReference>